<name>I3UGH8_ADVKW</name>
<dbReference type="Proteomes" id="UP000005267">
    <property type="component" value="Chromosome"/>
</dbReference>
<dbReference type="EMBL" id="CP003555">
    <property type="protein sequence ID" value="AFK64116.1"/>
    <property type="molecule type" value="Genomic_DNA"/>
</dbReference>
<proteinExistence type="predicted"/>
<organism evidence="1 2">
    <name type="scientific">Advenella kashmirensis (strain DSM 17095 / LMG 22695 / WT001)</name>
    <name type="common">Tetrathiobacter kashmirensis</name>
    <dbReference type="NCBI Taxonomy" id="1036672"/>
    <lineage>
        <taxon>Bacteria</taxon>
        <taxon>Pseudomonadati</taxon>
        <taxon>Pseudomonadota</taxon>
        <taxon>Betaproteobacteria</taxon>
        <taxon>Burkholderiales</taxon>
        <taxon>Alcaligenaceae</taxon>
    </lineage>
</organism>
<dbReference type="HOGENOM" id="CLU_3303477_0_0_4"/>
<dbReference type="STRING" id="1036672.TKWG_22360"/>
<dbReference type="AlphaFoldDB" id="I3UGH8"/>
<reference evidence="1 2" key="1">
    <citation type="journal article" date="2011" name="J. Bacteriol.">
        <title>Whole-genome shotgun sequencing of the sulfur-oxidizing chemoautotroph Tetrathiobacter kashmirensis.</title>
        <authorList>
            <person name="Ghosh W."/>
            <person name="George A."/>
            <person name="Agarwal A."/>
            <person name="Raj P."/>
            <person name="Alam M."/>
            <person name="Pyne P."/>
            <person name="Das Gupta S.K."/>
        </authorList>
    </citation>
    <scope>NUCLEOTIDE SEQUENCE [LARGE SCALE GENOMIC DNA]</scope>
    <source>
        <strain evidence="1 2">WT001</strain>
    </source>
</reference>
<keyword evidence="2" id="KW-1185">Reference proteome</keyword>
<evidence type="ECO:0000313" key="1">
    <source>
        <dbReference type="EMBL" id="AFK64116.1"/>
    </source>
</evidence>
<dbReference type="KEGG" id="aka:TKWG_22360"/>
<accession>I3UGH8</accession>
<protein>
    <submittedName>
        <fullName evidence="1">Uncharacterized protein</fullName>
    </submittedName>
</protein>
<gene>
    <name evidence="1" type="ordered locus">TKWG_22360</name>
</gene>
<evidence type="ECO:0000313" key="2">
    <source>
        <dbReference type="Proteomes" id="UP000005267"/>
    </source>
</evidence>
<reference evidence="2" key="2">
    <citation type="journal article" date="2013" name="PLoS ONE">
        <title>Genome implosion elicits host-confinement in Alcaligenaceae: evidence from the comparative genomics of Tetrathiobacter kashmirensis, a pathogen in the making.</title>
        <authorList>
            <person name="Ghosh W."/>
            <person name="Alam M."/>
            <person name="Roy C."/>
            <person name="Pyne P."/>
            <person name="George A."/>
            <person name="Chakraborty R."/>
            <person name="Majumder S."/>
            <person name="Agarwal A."/>
            <person name="Chakraborty S."/>
            <person name="Majumdar S."/>
            <person name="Gupta S.K."/>
        </authorList>
    </citation>
    <scope>NUCLEOTIDE SEQUENCE [LARGE SCALE GENOMIC DNA]</scope>
    <source>
        <strain evidence="2">WT001</strain>
    </source>
</reference>
<sequence>MKDLAEIARRSQTEAMASISERATQHLQEIREMVKKQTG</sequence>